<dbReference type="GO" id="GO:0020037">
    <property type="term" value="F:heme binding"/>
    <property type="evidence" value="ECO:0007669"/>
    <property type="project" value="InterPro"/>
</dbReference>
<evidence type="ECO:0000256" key="5">
    <source>
        <dbReference type="SAM" id="SignalP"/>
    </source>
</evidence>
<evidence type="ECO:0000256" key="2">
    <source>
        <dbReference type="ARBA" id="ARBA00022723"/>
    </source>
</evidence>
<evidence type="ECO:0000256" key="4">
    <source>
        <dbReference type="PROSITE-ProRule" id="PRU00433"/>
    </source>
</evidence>
<evidence type="ECO:0000313" key="8">
    <source>
        <dbReference type="Proteomes" id="UP000190962"/>
    </source>
</evidence>
<evidence type="ECO:0000256" key="3">
    <source>
        <dbReference type="ARBA" id="ARBA00023004"/>
    </source>
</evidence>
<sequence length="123" mass="13144">MRKRAKLTAIAASFAAVLAVSLVPVSSMAEGAKETIAMGKKVAYDRKLGNCLACHIMDDGVSPGDLGPPLVAMKARFPDPAKLRAQLEDPMAANANTMMPPFGKHNILTDDQLDAVIEYLYTL</sequence>
<protein>
    <submittedName>
        <fullName evidence="7">Sulfur oxidation c-type cytochrome SoxX</fullName>
    </submittedName>
</protein>
<dbReference type="SUPFAM" id="SSF46626">
    <property type="entry name" value="Cytochrome c"/>
    <property type="match status" value="1"/>
</dbReference>
<evidence type="ECO:0000256" key="1">
    <source>
        <dbReference type="ARBA" id="ARBA00022617"/>
    </source>
</evidence>
<dbReference type="Pfam" id="PF13442">
    <property type="entry name" value="Cytochrome_CBB3"/>
    <property type="match status" value="1"/>
</dbReference>
<keyword evidence="2 4" id="KW-0479">Metal-binding</keyword>
<dbReference type="NCBIfam" id="TIGR04485">
    <property type="entry name" value="thiosulf_SoxX"/>
    <property type="match status" value="1"/>
</dbReference>
<dbReference type="PROSITE" id="PS51007">
    <property type="entry name" value="CYTC"/>
    <property type="match status" value="1"/>
</dbReference>
<keyword evidence="5" id="KW-0732">Signal</keyword>
<dbReference type="AlphaFoldDB" id="A0A1T2CK77"/>
<feature type="signal peptide" evidence="5">
    <location>
        <begin position="1"/>
        <end position="29"/>
    </location>
</feature>
<keyword evidence="3 4" id="KW-0408">Iron</keyword>
<feature type="domain" description="Cytochrome c" evidence="6">
    <location>
        <begin position="34"/>
        <end position="123"/>
    </location>
</feature>
<dbReference type="InterPro" id="IPR036909">
    <property type="entry name" value="Cyt_c-like_dom_sf"/>
</dbReference>
<evidence type="ECO:0000259" key="6">
    <source>
        <dbReference type="PROSITE" id="PS51007"/>
    </source>
</evidence>
<keyword evidence="1 4" id="KW-0349">Heme</keyword>
<feature type="chain" id="PRO_5010541731" evidence="5">
    <location>
        <begin position="30"/>
        <end position="123"/>
    </location>
</feature>
<dbReference type="Proteomes" id="UP000190962">
    <property type="component" value="Unassembled WGS sequence"/>
</dbReference>
<evidence type="ECO:0000313" key="7">
    <source>
        <dbReference type="EMBL" id="OOY35246.1"/>
    </source>
</evidence>
<dbReference type="RefSeq" id="WP_078459054.1">
    <property type="nucleotide sequence ID" value="NZ_MPNX01000006.1"/>
</dbReference>
<dbReference type="EMBL" id="MPNX01000006">
    <property type="protein sequence ID" value="OOY35246.1"/>
    <property type="molecule type" value="Genomic_DNA"/>
</dbReference>
<accession>A0A1T2CK77</accession>
<gene>
    <name evidence="7" type="ORF">BOV88_05870</name>
</gene>
<organism evidence="7 8">
    <name type="scientific">Solemya velum gill symbiont</name>
    <dbReference type="NCBI Taxonomy" id="2340"/>
    <lineage>
        <taxon>Bacteria</taxon>
        <taxon>Pseudomonadati</taxon>
        <taxon>Pseudomonadota</taxon>
        <taxon>Gammaproteobacteria</taxon>
        <taxon>sulfur-oxidizing symbionts</taxon>
    </lineage>
</organism>
<dbReference type="InterPro" id="IPR030999">
    <property type="entry name" value="Thiosulf_SoxX"/>
</dbReference>
<dbReference type="Gene3D" id="1.10.760.10">
    <property type="entry name" value="Cytochrome c-like domain"/>
    <property type="match status" value="1"/>
</dbReference>
<reference evidence="7 8" key="1">
    <citation type="submission" date="2016-11" db="EMBL/GenBank/DDBJ databases">
        <title>Mixed transmission modes and dynamic genome evolution in an obligate animal-bacterial symbiosis.</title>
        <authorList>
            <person name="Russell S.L."/>
            <person name="Corbett-Detig R.B."/>
            <person name="Cavanaugh C.M."/>
        </authorList>
    </citation>
    <scope>NUCLEOTIDE SEQUENCE [LARGE SCALE GENOMIC DNA]</scope>
    <source>
        <strain evidence="7">MA-KB16</strain>
    </source>
</reference>
<proteinExistence type="predicted"/>
<comment type="caution">
    <text evidence="7">The sequence shown here is derived from an EMBL/GenBank/DDBJ whole genome shotgun (WGS) entry which is preliminary data.</text>
</comment>
<name>A0A1T2CK77_SOVGS</name>
<dbReference type="InterPro" id="IPR009056">
    <property type="entry name" value="Cyt_c-like_dom"/>
</dbReference>
<dbReference type="GO" id="GO:0009055">
    <property type="term" value="F:electron transfer activity"/>
    <property type="evidence" value="ECO:0007669"/>
    <property type="project" value="InterPro"/>
</dbReference>
<dbReference type="GO" id="GO:0046872">
    <property type="term" value="F:metal ion binding"/>
    <property type="evidence" value="ECO:0007669"/>
    <property type="project" value="UniProtKB-KW"/>
</dbReference>